<evidence type="ECO:0000256" key="2">
    <source>
        <dbReference type="ARBA" id="ARBA00022801"/>
    </source>
</evidence>
<keyword evidence="3" id="KW-0809">Transit peptide</keyword>
<comment type="catalytic activity">
    <reaction evidence="10">
        <text>S-hexadecanoyl-L-cysteinyl-[protein] + H2O = L-cysteinyl-[protein] + hexadecanoate + H(+)</text>
        <dbReference type="Rhea" id="RHEA:19233"/>
        <dbReference type="Rhea" id="RHEA-COMP:10131"/>
        <dbReference type="Rhea" id="RHEA-COMP:11032"/>
        <dbReference type="ChEBI" id="CHEBI:7896"/>
        <dbReference type="ChEBI" id="CHEBI:15377"/>
        <dbReference type="ChEBI" id="CHEBI:15378"/>
        <dbReference type="ChEBI" id="CHEBI:29950"/>
        <dbReference type="ChEBI" id="CHEBI:74151"/>
        <dbReference type="EC" id="3.1.2.22"/>
    </reaction>
    <physiologicalReaction direction="left-to-right" evidence="10">
        <dbReference type="Rhea" id="RHEA:19234"/>
    </physiologicalReaction>
</comment>
<dbReference type="Gene3D" id="3.40.50.1820">
    <property type="entry name" value="alpha/beta hydrolase"/>
    <property type="match status" value="1"/>
</dbReference>
<evidence type="ECO:0000256" key="3">
    <source>
        <dbReference type="ARBA" id="ARBA00022946"/>
    </source>
</evidence>
<evidence type="ECO:0000256" key="1">
    <source>
        <dbReference type="ARBA" id="ARBA00012423"/>
    </source>
</evidence>
<evidence type="ECO:0000256" key="11">
    <source>
        <dbReference type="ARBA" id="ARBA00047972"/>
    </source>
</evidence>
<comment type="function">
    <text evidence="9">Acts as an acyl-protein thioesterase that hydrolyzes fatty acids from acylated residues in proteins. Regulates the mitochondrial S-depalmitoylation of the nucleophilic active site residue of peroxiredoxin-5/PRDX5, a key antioxidant protein, therefore modulating mitochondrial antioxidant ability. Also catalyzes the deglucuronidation of mycophenolic acid acyl-glucuronide, an active metabolite of the immunosuppressant drug mycophenolate.</text>
</comment>
<dbReference type="EMBL" id="CADCWA010000190">
    <property type="protein sequence ID" value="CAA9532193.1"/>
    <property type="molecule type" value="Genomic_DNA"/>
</dbReference>
<comment type="catalytic activity">
    <reaction evidence="11">
        <text>mycophenolic acid O-acyl-beta-D-glucuronide + H2O = mycophenolate + D-glucuronate + H(+)</text>
        <dbReference type="Rhea" id="RHEA:34179"/>
        <dbReference type="ChEBI" id="CHEBI:15377"/>
        <dbReference type="ChEBI" id="CHEBI:15378"/>
        <dbReference type="ChEBI" id="CHEBI:58720"/>
        <dbReference type="ChEBI" id="CHEBI:62932"/>
        <dbReference type="ChEBI" id="CHEBI:66982"/>
        <dbReference type="EC" id="3.1.1.93"/>
    </reaction>
    <physiologicalReaction direction="left-to-right" evidence="11">
        <dbReference type="Rhea" id="RHEA:34180"/>
    </physiologicalReaction>
</comment>
<evidence type="ECO:0000256" key="5">
    <source>
        <dbReference type="ARBA" id="ARBA00039314"/>
    </source>
</evidence>
<dbReference type="EC" id="3.1.2.22" evidence="1"/>
<evidence type="ECO:0000256" key="8">
    <source>
        <dbReference type="ARBA" id="ARBA00042704"/>
    </source>
</evidence>
<evidence type="ECO:0000256" key="9">
    <source>
        <dbReference type="ARBA" id="ARBA00046047"/>
    </source>
</evidence>
<evidence type="ECO:0000313" key="13">
    <source>
        <dbReference type="EMBL" id="CAA9532193.1"/>
    </source>
</evidence>
<dbReference type="InterPro" id="IPR029058">
    <property type="entry name" value="AB_hydrolase_fold"/>
</dbReference>
<keyword evidence="2 13" id="KW-0378">Hydrolase</keyword>
<dbReference type="InterPro" id="IPR000073">
    <property type="entry name" value="AB_hydrolase_1"/>
</dbReference>
<name>A0A6J4TUA7_9SPHN</name>
<organism evidence="13">
    <name type="scientific">uncultured Sphingomonas sp</name>
    <dbReference type="NCBI Taxonomy" id="158754"/>
    <lineage>
        <taxon>Bacteria</taxon>
        <taxon>Pseudomonadati</taxon>
        <taxon>Pseudomonadota</taxon>
        <taxon>Alphaproteobacteria</taxon>
        <taxon>Sphingomonadales</taxon>
        <taxon>Sphingomonadaceae</taxon>
        <taxon>Sphingomonas</taxon>
        <taxon>environmental samples</taxon>
    </lineage>
</organism>
<reference evidence="13" key="1">
    <citation type="submission" date="2020-02" db="EMBL/GenBank/DDBJ databases">
        <authorList>
            <person name="Meier V. D."/>
        </authorList>
    </citation>
    <scope>NUCLEOTIDE SEQUENCE</scope>
    <source>
        <strain evidence="13">AVDCRST_MAG31</strain>
    </source>
</reference>
<dbReference type="Pfam" id="PF00561">
    <property type="entry name" value="Abhydrolase_1"/>
    <property type="match status" value="1"/>
</dbReference>
<proteinExistence type="predicted"/>
<evidence type="ECO:0000256" key="4">
    <source>
        <dbReference type="ARBA" id="ARBA00039132"/>
    </source>
</evidence>
<dbReference type="GO" id="GO:0008474">
    <property type="term" value="F:palmitoyl-(protein) hydrolase activity"/>
    <property type="evidence" value="ECO:0007669"/>
    <property type="project" value="UniProtKB-EC"/>
</dbReference>
<dbReference type="PANTHER" id="PTHR16138">
    <property type="entry name" value="MYCOPHENOLIC ACID ACYL-GLUCURONIDE ESTERASE, MITOCHONDRIAL"/>
    <property type="match status" value="1"/>
</dbReference>
<dbReference type="GO" id="GO:0102390">
    <property type="term" value="F:mycophenolic acid acyl-glucuronide esterase activity"/>
    <property type="evidence" value="ECO:0007669"/>
    <property type="project" value="UniProtKB-EC"/>
</dbReference>
<dbReference type="EC" id="3.1.1.93" evidence="4"/>
<evidence type="ECO:0000256" key="10">
    <source>
        <dbReference type="ARBA" id="ARBA00047409"/>
    </source>
</evidence>
<feature type="domain" description="AB hydrolase-1" evidence="12">
    <location>
        <begin position="50"/>
        <end position="134"/>
    </location>
</feature>
<accession>A0A6J4TUA7</accession>
<dbReference type="InterPro" id="IPR052382">
    <property type="entry name" value="ABHD10_acyl-thioesterase"/>
</dbReference>
<protein>
    <recommendedName>
        <fullName evidence="5">Palmitoyl-protein thioesterase ABHD10, mitochondrial</fullName>
        <ecNumber evidence="4">3.1.1.93</ecNumber>
        <ecNumber evidence="1">3.1.2.22</ecNumber>
    </recommendedName>
    <alternativeName>
        <fullName evidence="7">Acyl-protein thioesterase ABHD10</fullName>
    </alternativeName>
    <alternativeName>
        <fullName evidence="8">Alpha/beta hydrolase domain-containing protein 10</fullName>
    </alternativeName>
    <alternativeName>
        <fullName evidence="6">Mycophenolic acid acyl-glucuronide esterase, mitochondrial</fullName>
    </alternativeName>
</protein>
<dbReference type="PANTHER" id="PTHR16138:SF7">
    <property type="entry name" value="PALMITOYL-PROTEIN THIOESTERASE ABHD10, MITOCHONDRIAL"/>
    <property type="match status" value="1"/>
</dbReference>
<dbReference type="SUPFAM" id="SSF53474">
    <property type="entry name" value="alpha/beta-Hydrolases"/>
    <property type="match status" value="1"/>
</dbReference>
<sequence length="247" mass="26554">MPDIRTLDLPSGRRIAIRYREGSGPATLVFLPGYASDMDGGKAVALDAWAAERGLAMLRFDYSGTGASPGEFEEGTLGRWLEEARFAIEQLTNGPLVLIGSSMGGWLMLQLALAMPDRIRGLLGIAAAPDFTDWGFGEEERATMRRDGRLVRDPAAGNAGLTTLAFWRSGQEVLLLGGPIALSCQVRLVHGDADDTVPLEVAVRLKDALRSADVQLTIVKGGGHRLSEPREIRTMLRSVADLLELAG</sequence>
<dbReference type="RefSeq" id="WP_294171038.1">
    <property type="nucleotide sequence ID" value="NZ_CADCWA010000190.1"/>
</dbReference>
<dbReference type="AlphaFoldDB" id="A0A6J4TUA7"/>
<evidence type="ECO:0000256" key="6">
    <source>
        <dbReference type="ARBA" id="ARBA00041520"/>
    </source>
</evidence>
<evidence type="ECO:0000256" key="7">
    <source>
        <dbReference type="ARBA" id="ARBA00042645"/>
    </source>
</evidence>
<evidence type="ECO:0000259" key="12">
    <source>
        <dbReference type="Pfam" id="PF00561"/>
    </source>
</evidence>
<gene>
    <name evidence="13" type="ORF">AVDCRST_MAG31-2518</name>
</gene>